<keyword evidence="5" id="KW-0029">Amino-acid transport</keyword>
<evidence type="ECO:0000256" key="5">
    <source>
        <dbReference type="ARBA" id="ARBA00022970"/>
    </source>
</evidence>
<comment type="caution">
    <text evidence="7">The sequence shown here is derived from an EMBL/GenBank/DDBJ whole genome shotgun (WGS) entry which is preliminary data.</text>
</comment>
<dbReference type="InterPro" id="IPR017871">
    <property type="entry name" value="ABC_transporter-like_CS"/>
</dbReference>
<name>A0ABP7F918_9MICO</name>
<dbReference type="SMART" id="SM00382">
    <property type="entry name" value="AAA"/>
    <property type="match status" value="1"/>
</dbReference>
<dbReference type="GO" id="GO:0005524">
    <property type="term" value="F:ATP binding"/>
    <property type="evidence" value="ECO:0007669"/>
    <property type="project" value="UniProtKB-KW"/>
</dbReference>
<organism evidence="7 8">
    <name type="scientific">Leifsonella bigeumensis</name>
    <dbReference type="NCBI Taxonomy" id="433643"/>
    <lineage>
        <taxon>Bacteria</taxon>
        <taxon>Bacillati</taxon>
        <taxon>Actinomycetota</taxon>
        <taxon>Actinomycetes</taxon>
        <taxon>Micrococcales</taxon>
        <taxon>Microbacteriaceae</taxon>
        <taxon>Leifsonella</taxon>
    </lineage>
</organism>
<keyword evidence="3" id="KW-0547">Nucleotide-binding</keyword>
<evidence type="ECO:0000256" key="2">
    <source>
        <dbReference type="ARBA" id="ARBA00022448"/>
    </source>
</evidence>
<dbReference type="EMBL" id="BAABAE010000001">
    <property type="protein sequence ID" value="GAA3731989.1"/>
    <property type="molecule type" value="Genomic_DNA"/>
</dbReference>
<proteinExistence type="inferred from homology"/>
<dbReference type="SUPFAM" id="SSF52540">
    <property type="entry name" value="P-loop containing nucleoside triphosphate hydrolases"/>
    <property type="match status" value="1"/>
</dbReference>
<keyword evidence="4 7" id="KW-0067">ATP-binding</keyword>
<evidence type="ECO:0000259" key="6">
    <source>
        <dbReference type="PROSITE" id="PS50893"/>
    </source>
</evidence>
<keyword evidence="2" id="KW-0813">Transport</keyword>
<dbReference type="RefSeq" id="WP_344753459.1">
    <property type="nucleotide sequence ID" value="NZ_BAABAE010000001.1"/>
</dbReference>
<dbReference type="Pfam" id="PF00005">
    <property type="entry name" value="ABC_tran"/>
    <property type="match status" value="1"/>
</dbReference>
<accession>A0ABP7F918</accession>
<evidence type="ECO:0000313" key="8">
    <source>
        <dbReference type="Proteomes" id="UP001501004"/>
    </source>
</evidence>
<sequence length="243" mass="26221">MNAKTVEPVLQVESVNAIRGNSTVVRDISFTVNPGEVLGLLGANGAGKTTIVDAISGFARKECGTVRLLGQDISRLSPFRTAHLGLLQVSQDRELFGALSVEDNLMLGEQALTKRRPGRPDGLERVFTLFPRLKDRRNQRANSLSGGEQQMLAIGRALIGDPVLLVLDEPTSGLAPVLVKEVAEFLALMRGDGLSILLVEQNIDVALELCDRFMVVRNGETVFEGVRDDFGKDPVAALGALYV</sequence>
<dbReference type="InterPro" id="IPR027417">
    <property type="entry name" value="P-loop_NTPase"/>
</dbReference>
<evidence type="ECO:0000256" key="1">
    <source>
        <dbReference type="ARBA" id="ARBA00005417"/>
    </source>
</evidence>
<dbReference type="InterPro" id="IPR003439">
    <property type="entry name" value="ABC_transporter-like_ATP-bd"/>
</dbReference>
<dbReference type="PROSITE" id="PS00211">
    <property type="entry name" value="ABC_TRANSPORTER_1"/>
    <property type="match status" value="1"/>
</dbReference>
<protein>
    <submittedName>
        <fullName evidence="7">ABC transporter ATP-binding protein</fullName>
    </submittedName>
</protein>
<dbReference type="InterPro" id="IPR003593">
    <property type="entry name" value="AAA+_ATPase"/>
</dbReference>
<dbReference type="PROSITE" id="PS50893">
    <property type="entry name" value="ABC_TRANSPORTER_2"/>
    <property type="match status" value="1"/>
</dbReference>
<feature type="domain" description="ABC transporter" evidence="6">
    <location>
        <begin position="10"/>
        <end position="243"/>
    </location>
</feature>
<dbReference type="CDD" id="cd03224">
    <property type="entry name" value="ABC_TM1139_LivF_branched"/>
    <property type="match status" value="1"/>
</dbReference>
<evidence type="ECO:0000313" key="7">
    <source>
        <dbReference type="EMBL" id="GAA3731989.1"/>
    </source>
</evidence>
<dbReference type="PANTHER" id="PTHR43820">
    <property type="entry name" value="HIGH-AFFINITY BRANCHED-CHAIN AMINO ACID TRANSPORT ATP-BINDING PROTEIN LIVF"/>
    <property type="match status" value="1"/>
</dbReference>
<comment type="similarity">
    <text evidence="1">Belongs to the ABC transporter superfamily.</text>
</comment>
<dbReference type="InterPro" id="IPR052156">
    <property type="entry name" value="BCAA_Transport_ATP-bd_LivF"/>
</dbReference>
<dbReference type="PANTHER" id="PTHR43820:SF4">
    <property type="entry name" value="HIGH-AFFINITY BRANCHED-CHAIN AMINO ACID TRANSPORT ATP-BINDING PROTEIN LIVF"/>
    <property type="match status" value="1"/>
</dbReference>
<dbReference type="Proteomes" id="UP001501004">
    <property type="component" value="Unassembled WGS sequence"/>
</dbReference>
<evidence type="ECO:0000256" key="4">
    <source>
        <dbReference type="ARBA" id="ARBA00022840"/>
    </source>
</evidence>
<keyword evidence="8" id="KW-1185">Reference proteome</keyword>
<dbReference type="Gene3D" id="3.40.50.300">
    <property type="entry name" value="P-loop containing nucleotide triphosphate hydrolases"/>
    <property type="match status" value="1"/>
</dbReference>
<evidence type="ECO:0000256" key="3">
    <source>
        <dbReference type="ARBA" id="ARBA00022741"/>
    </source>
</evidence>
<reference evidence="8" key="1">
    <citation type="journal article" date="2019" name="Int. J. Syst. Evol. Microbiol.">
        <title>The Global Catalogue of Microorganisms (GCM) 10K type strain sequencing project: providing services to taxonomists for standard genome sequencing and annotation.</title>
        <authorList>
            <consortium name="The Broad Institute Genomics Platform"/>
            <consortium name="The Broad Institute Genome Sequencing Center for Infectious Disease"/>
            <person name="Wu L."/>
            <person name="Ma J."/>
        </authorList>
    </citation>
    <scope>NUCLEOTIDE SEQUENCE [LARGE SCALE GENOMIC DNA]</scope>
    <source>
        <strain evidence="8">JCM 16949</strain>
    </source>
</reference>
<gene>
    <name evidence="7" type="ORF">GCM10022239_05660</name>
</gene>